<reference evidence="1 2" key="1">
    <citation type="journal article" date="2021" name="Nat. Plants">
        <title>The Taxus genome provides insights into paclitaxel biosynthesis.</title>
        <authorList>
            <person name="Xiong X."/>
            <person name="Gou J."/>
            <person name="Liao Q."/>
            <person name="Li Y."/>
            <person name="Zhou Q."/>
            <person name="Bi G."/>
            <person name="Li C."/>
            <person name="Du R."/>
            <person name="Wang X."/>
            <person name="Sun T."/>
            <person name="Guo L."/>
            <person name="Liang H."/>
            <person name="Lu P."/>
            <person name="Wu Y."/>
            <person name="Zhang Z."/>
            <person name="Ro D.K."/>
            <person name="Shang Y."/>
            <person name="Huang S."/>
            <person name="Yan J."/>
        </authorList>
    </citation>
    <scope>NUCLEOTIDE SEQUENCE [LARGE SCALE GENOMIC DNA]</scope>
    <source>
        <strain evidence="1">Ta-2019</strain>
    </source>
</reference>
<name>A0AA38CBW4_TAXCH</name>
<dbReference type="EMBL" id="JAHRHJ020000011">
    <property type="protein sequence ID" value="KAH9294649.1"/>
    <property type="molecule type" value="Genomic_DNA"/>
</dbReference>
<organism evidence="1 2">
    <name type="scientific">Taxus chinensis</name>
    <name type="common">Chinese yew</name>
    <name type="synonym">Taxus wallichiana var. chinensis</name>
    <dbReference type="NCBI Taxonomy" id="29808"/>
    <lineage>
        <taxon>Eukaryota</taxon>
        <taxon>Viridiplantae</taxon>
        <taxon>Streptophyta</taxon>
        <taxon>Embryophyta</taxon>
        <taxon>Tracheophyta</taxon>
        <taxon>Spermatophyta</taxon>
        <taxon>Pinopsida</taxon>
        <taxon>Pinidae</taxon>
        <taxon>Conifers II</taxon>
        <taxon>Cupressales</taxon>
        <taxon>Taxaceae</taxon>
        <taxon>Taxus</taxon>
    </lineage>
</organism>
<proteinExistence type="predicted"/>
<evidence type="ECO:0008006" key="3">
    <source>
        <dbReference type="Google" id="ProtNLM"/>
    </source>
</evidence>
<evidence type="ECO:0000313" key="1">
    <source>
        <dbReference type="EMBL" id="KAH9294649.1"/>
    </source>
</evidence>
<protein>
    <recommendedName>
        <fullName evidence="3">DUF4283 domain-containing protein</fullName>
    </recommendedName>
</protein>
<accession>A0AA38CBW4</accession>
<dbReference type="PANTHER" id="PTHR31286">
    <property type="entry name" value="GLYCINE-RICH CELL WALL STRUCTURAL PROTEIN 1.8-LIKE"/>
    <property type="match status" value="1"/>
</dbReference>
<dbReference type="PANTHER" id="PTHR31286:SF180">
    <property type="entry name" value="OS10G0362600 PROTEIN"/>
    <property type="match status" value="1"/>
</dbReference>
<evidence type="ECO:0000313" key="2">
    <source>
        <dbReference type="Proteomes" id="UP000824469"/>
    </source>
</evidence>
<dbReference type="Proteomes" id="UP000824469">
    <property type="component" value="Unassembled WGS sequence"/>
</dbReference>
<gene>
    <name evidence="1" type="ORF">KI387_038237</name>
</gene>
<feature type="non-terminal residue" evidence="1">
    <location>
        <position position="86"/>
    </location>
</feature>
<comment type="caution">
    <text evidence="1">The sequence shown here is derived from an EMBL/GenBank/DDBJ whole genome shotgun (WGS) entry which is preliminary data.</text>
</comment>
<dbReference type="InterPro" id="IPR040256">
    <property type="entry name" value="At4g02000-like"/>
</dbReference>
<sequence>FDRENDYLNTINGGPWLYGKTMLHLAKCRPGLDMNFFEPNAYLVWVKVPDLALEFWEVEVLRGIANAIGYLLAIDPMTLARTRMAV</sequence>
<keyword evidence="2" id="KW-1185">Reference proteome</keyword>
<feature type="non-terminal residue" evidence="1">
    <location>
        <position position="1"/>
    </location>
</feature>
<dbReference type="AlphaFoldDB" id="A0AA38CBW4"/>